<dbReference type="AlphaFoldDB" id="A0A0A8YWS1"/>
<accession>A0A0A8YWS1</accession>
<reference evidence="1" key="1">
    <citation type="submission" date="2014-09" db="EMBL/GenBank/DDBJ databases">
        <authorList>
            <person name="Magalhaes I.L.F."/>
            <person name="Oliveira U."/>
            <person name="Santos F.R."/>
            <person name="Vidigal T.H.D.A."/>
            <person name="Brescovit A.D."/>
            <person name="Santos A.J."/>
        </authorList>
    </citation>
    <scope>NUCLEOTIDE SEQUENCE</scope>
    <source>
        <tissue evidence="1">Shoot tissue taken approximately 20 cm above the soil surface</tissue>
    </source>
</reference>
<dbReference type="EMBL" id="GBRH01268945">
    <property type="protein sequence ID" value="JAD28950.1"/>
    <property type="molecule type" value="Transcribed_RNA"/>
</dbReference>
<evidence type="ECO:0000313" key="1">
    <source>
        <dbReference type="EMBL" id="JAD28950.1"/>
    </source>
</evidence>
<sequence>MRKIEWTDGLQPMAYANGRMGHCWCLEKQTASCIMIGLRNVQTGLVLQRDSYCTID</sequence>
<protein>
    <submittedName>
        <fullName evidence="1">Uncharacterized protein</fullName>
    </submittedName>
</protein>
<proteinExistence type="predicted"/>
<reference evidence="1" key="2">
    <citation type="journal article" date="2015" name="Data Brief">
        <title>Shoot transcriptome of the giant reed, Arundo donax.</title>
        <authorList>
            <person name="Barrero R.A."/>
            <person name="Guerrero F.D."/>
            <person name="Moolhuijzen P."/>
            <person name="Goolsby J.A."/>
            <person name="Tidwell J."/>
            <person name="Bellgard S.E."/>
            <person name="Bellgard M.I."/>
        </authorList>
    </citation>
    <scope>NUCLEOTIDE SEQUENCE</scope>
    <source>
        <tissue evidence="1">Shoot tissue taken approximately 20 cm above the soil surface</tissue>
    </source>
</reference>
<name>A0A0A8YWS1_ARUDO</name>
<organism evidence="1">
    <name type="scientific">Arundo donax</name>
    <name type="common">Giant reed</name>
    <name type="synonym">Donax arundinaceus</name>
    <dbReference type="NCBI Taxonomy" id="35708"/>
    <lineage>
        <taxon>Eukaryota</taxon>
        <taxon>Viridiplantae</taxon>
        <taxon>Streptophyta</taxon>
        <taxon>Embryophyta</taxon>
        <taxon>Tracheophyta</taxon>
        <taxon>Spermatophyta</taxon>
        <taxon>Magnoliopsida</taxon>
        <taxon>Liliopsida</taxon>
        <taxon>Poales</taxon>
        <taxon>Poaceae</taxon>
        <taxon>PACMAD clade</taxon>
        <taxon>Arundinoideae</taxon>
        <taxon>Arundineae</taxon>
        <taxon>Arundo</taxon>
    </lineage>
</organism>